<evidence type="ECO:0000313" key="2">
    <source>
        <dbReference type="EMBL" id="CAG8443447.1"/>
    </source>
</evidence>
<dbReference type="AlphaFoldDB" id="A0A9N8YRN1"/>
<protein>
    <submittedName>
        <fullName evidence="2">15961_t:CDS:1</fullName>
    </submittedName>
</protein>
<proteinExistence type="predicted"/>
<dbReference type="EMBL" id="CAJVPV010000117">
    <property type="protein sequence ID" value="CAG8443447.1"/>
    <property type="molecule type" value="Genomic_DNA"/>
</dbReference>
<evidence type="ECO:0000313" key="3">
    <source>
        <dbReference type="Proteomes" id="UP000789342"/>
    </source>
</evidence>
<feature type="compositionally biased region" description="Basic and acidic residues" evidence="1">
    <location>
        <begin position="28"/>
        <end position="38"/>
    </location>
</feature>
<name>A0A9N8YRN1_9GLOM</name>
<organism evidence="2 3">
    <name type="scientific">Acaulospora morrowiae</name>
    <dbReference type="NCBI Taxonomy" id="94023"/>
    <lineage>
        <taxon>Eukaryota</taxon>
        <taxon>Fungi</taxon>
        <taxon>Fungi incertae sedis</taxon>
        <taxon>Mucoromycota</taxon>
        <taxon>Glomeromycotina</taxon>
        <taxon>Glomeromycetes</taxon>
        <taxon>Diversisporales</taxon>
        <taxon>Acaulosporaceae</taxon>
        <taxon>Acaulospora</taxon>
    </lineage>
</organism>
<comment type="caution">
    <text evidence="2">The sequence shown here is derived from an EMBL/GenBank/DDBJ whole genome shotgun (WGS) entry which is preliminary data.</text>
</comment>
<feature type="compositionally biased region" description="Polar residues" evidence="1">
    <location>
        <begin position="1"/>
        <end position="10"/>
    </location>
</feature>
<feature type="region of interest" description="Disordered" evidence="1">
    <location>
        <begin position="1"/>
        <end position="38"/>
    </location>
</feature>
<sequence>MAICNSQSSGPPIRSPKRPELDVSNDYMDNKMGENKQKDGAYAEKWKDRIGKVIYMIKIFWNNHWLIPEEKTFLRSVKKPRGVILVFEVL</sequence>
<accession>A0A9N8YRN1</accession>
<keyword evidence="3" id="KW-1185">Reference proteome</keyword>
<reference evidence="2" key="1">
    <citation type="submission" date="2021-06" db="EMBL/GenBank/DDBJ databases">
        <authorList>
            <person name="Kallberg Y."/>
            <person name="Tangrot J."/>
            <person name="Rosling A."/>
        </authorList>
    </citation>
    <scope>NUCLEOTIDE SEQUENCE</scope>
    <source>
        <strain evidence="2">CL551</strain>
    </source>
</reference>
<evidence type="ECO:0000256" key="1">
    <source>
        <dbReference type="SAM" id="MobiDB-lite"/>
    </source>
</evidence>
<gene>
    <name evidence="2" type="ORF">AMORRO_LOCUS454</name>
</gene>
<dbReference type="Proteomes" id="UP000789342">
    <property type="component" value="Unassembled WGS sequence"/>
</dbReference>